<dbReference type="InterPro" id="IPR023409">
    <property type="entry name" value="14-3-3_CS"/>
</dbReference>
<evidence type="ECO:0000313" key="6">
    <source>
        <dbReference type="Proteomes" id="UP001055439"/>
    </source>
</evidence>
<dbReference type="OrthoDB" id="21471at2759"/>
<feature type="compositionally biased region" description="Polar residues" evidence="2">
    <location>
        <begin position="543"/>
        <end position="577"/>
    </location>
</feature>
<keyword evidence="3" id="KW-1133">Transmembrane helix</keyword>
<comment type="similarity">
    <text evidence="1">Belongs to the 14-3-3 family.</text>
</comment>
<dbReference type="InterPro" id="IPR039301">
    <property type="entry name" value="Sip5/DA2"/>
</dbReference>
<dbReference type="Gene3D" id="1.20.190.20">
    <property type="entry name" value="14-3-3 domain"/>
    <property type="match status" value="1"/>
</dbReference>
<keyword evidence="3" id="KW-0472">Membrane</keyword>
<feature type="domain" description="14-3-3" evidence="4">
    <location>
        <begin position="7"/>
        <end position="249"/>
    </location>
</feature>
<sequence>MASQGDRESFVYVARLAEQAERYDDMVDAMKKVAKLDVELTVEERNLLSVGYKNVIAARRASWRILSSIEQKEEARGNEQHVKNIKEYRHKVEAELSGVCSDIMTLIDEHLIPSSSAGESSVFYYKMKGDYYRYLAEFMTGHERKEAADNSLKAYEVAATSTAEADLSPTHPIRLGLALNFSVFYYEIMNSPERACHLAKQAFDEAISELDTLSEESYKDSTLIMQLLRDNLMLWTADIPEDGEEYAKSGAGEEAQLSGPGQVTGKQEDGATEAEGLWGFVMDIGISEVGWRLGGVSLCDPERRARVWEIGLLISVRLRDLRNKRKGKRGYFWGALFNFFVGISSVGGGLMGNNIRGRRQMVDEKYTRPQGMYRHKEIDYKKLRKLILESKLAPCYPGLEEYAYDLEECPICFLYYPSLNRSRCCMKGICTDFWIVCIHVFFVPFLKLDSSAECFLQMKPPHSARPSQCPFCKTSSYAVEYHGAKTKEEKGMEQVEEQKVIEAQIRIRQQEVQDEAERMKKRQNLSSSSRIMTPTDVGHHDISNTSTSGLPMKCSIQSSDLGSHQASCSAPASTRPSQLRQNRDNNLDLDLDDVMAMEAIWLSIQEQGSQGNPSRVGNYLSRPSTSGEWHSSLGTAPMRSSSSGGLACAAAALAERQHMHGNSAVHMAIDNAAACDVLQWSGSSPPGITRFVHDNPPGRWTEISLDNGREVHGEEFGECLADHRSEVAEAGGTSYAGSEGIVETGAMTGPLSEGISMPPGHFVPESFEEQMMLAMAVSLAEARARMSNHGVSLL</sequence>
<feature type="region of interest" description="Disordered" evidence="2">
    <location>
        <begin position="511"/>
        <end position="584"/>
    </location>
</feature>
<reference evidence="5" key="1">
    <citation type="submission" date="2022-05" db="EMBL/GenBank/DDBJ databases">
        <title>The Musa troglodytarum L. genome provides insights into the mechanism of non-climacteric behaviour and enrichment of carotenoids.</title>
        <authorList>
            <person name="Wang J."/>
        </authorList>
    </citation>
    <scope>NUCLEOTIDE SEQUENCE</scope>
    <source>
        <tissue evidence="5">Leaf</tissue>
    </source>
</reference>
<protein>
    <submittedName>
        <fullName evidence="5">14-3-3-like protein</fullName>
    </submittedName>
</protein>
<gene>
    <name evidence="5" type="ORF">MUK42_16697</name>
</gene>
<keyword evidence="3" id="KW-0812">Transmembrane</keyword>
<dbReference type="InterPro" id="IPR000308">
    <property type="entry name" value="14-3-3"/>
</dbReference>
<dbReference type="PANTHER" id="PTHR31315">
    <property type="entry name" value="PROTEIN SIP5"/>
    <property type="match status" value="1"/>
</dbReference>
<dbReference type="GO" id="GO:0005737">
    <property type="term" value="C:cytoplasm"/>
    <property type="evidence" value="ECO:0007669"/>
    <property type="project" value="TreeGrafter"/>
</dbReference>
<evidence type="ECO:0000256" key="2">
    <source>
        <dbReference type="SAM" id="MobiDB-lite"/>
    </source>
</evidence>
<dbReference type="InterPro" id="IPR036815">
    <property type="entry name" value="14-3-3_dom_sf"/>
</dbReference>
<dbReference type="SUPFAM" id="SSF48445">
    <property type="entry name" value="14-3-3 protein"/>
    <property type="match status" value="1"/>
</dbReference>
<name>A0A9E7HDC0_9LILI</name>
<keyword evidence="6" id="KW-1185">Reference proteome</keyword>
<dbReference type="EMBL" id="CP097510">
    <property type="protein sequence ID" value="URE29158.1"/>
    <property type="molecule type" value="Genomic_DNA"/>
</dbReference>
<dbReference type="SMART" id="SM00101">
    <property type="entry name" value="14_3_3"/>
    <property type="match status" value="1"/>
</dbReference>
<feature type="region of interest" description="Disordered" evidence="2">
    <location>
        <begin position="247"/>
        <end position="267"/>
    </location>
</feature>
<dbReference type="AlphaFoldDB" id="A0A9E7HDC0"/>
<organism evidence="5 6">
    <name type="scientific">Musa troglodytarum</name>
    <name type="common">fe'i banana</name>
    <dbReference type="NCBI Taxonomy" id="320322"/>
    <lineage>
        <taxon>Eukaryota</taxon>
        <taxon>Viridiplantae</taxon>
        <taxon>Streptophyta</taxon>
        <taxon>Embryophyta</taxon>
        <taxon>Tracheophyta</taxon>
        <taxon>Spermatophyta</taxon>
        <taxon>Magnoliopsida</taxon>
        <taxon>Liliopsida</taxon>
        <taxon>Zingiberales</taxon>
        <taxon>Musaceae</taxon>
        <taxon>Musa</taxon>
    </lineage>
</organism>
<dbReference type="InterPro" id="IPR023410">
    <property type="entry name" value="14-3-3_domain"/>
</dbReference>
<evidence type="ECO:0000313" key="5">
    <source>
        <dbReference type="EMBL" id="URE29158.1"/>
    </source>
</evidence>
<dbReference type="Pfam" id="PF00244">
    <property type="entry name" value="14-3-3"/>
    <property type="match status" value="1"/>
</dbReference>
<proteinExistence type="inferred from homology"/>
<dbReference type="FunFam" id="1.20.190.20:FF:000002">
    <property type="entry name" value="14-3-3 protein epsilon"/>
    <property type="match status" value="1"/>
</dbReference>
<dbReference type="Proteomes" id="UP001055439">
    <property type="component" value="Chromosome 8"/>
</dbReference>
<evidence type="ECO:0000256" key="3">
    <source>
        <dbReference type="SAM" id="Phobius"/>
    </source>
</evidence>
<accession>A0A9E7HDC0</accession>
<dbReference type="PRINTS" id="PR00305">
    <property type="entry name" value="1433ZETA"/>
</dbReference>
<evidence type="ECO:0000256" key="1">
    <source>
        <dbReference type="ARBA" id="ARBA00006141"/>
    </source>
</evidence>
<dbReference type="PROSITE" id="PS00796">
    <property type="entry name" value="1433_1"/>
    <property type="match status" value="1"/>
</dbReference>
<evidence type="ECO:0000259" key="4">
    <source>
        <dbReference type="SMART" id="SM00101"/>
    </source>
</evidence>
<feature type="transmembrane region" description="Helical" evidence="3">
    <location>
        <begin position="331"/>
        <end position="351"/>
    </location>
</feature>
<dbReference type="PANTHER" id="PTHR31315:SF1">
    <property type="entry name" value="PROTEIN SIP5"/>
    <property type="match status" value="1"/>
</dbReference>